<evidence type="ECO:0000259" key="5">
    <source>
        <dbReference type="PROSITE" id="PS50931"/>
    </source>
</evidence>
<dbReference type="EMBL" id="LT598653">
    <property type="protein sequence ID" value="SBV32828.1"/>
    <property type="molecule type" value="Genomic_DNA"/>
</dbReference>
<dbReference type="Pfam" id="PF00126">
    <property type="entry name" value="HTH_1"/>
    <property type="match status" value="1"/>
</dbReference>
<dbReference type="GO" id="GO:0003677">
    <property type="term" value="F:DNA binding"/>
    <property type="evidence" value="ECO:0007669"/>
    <property type="project" value="UniProtKB-KW"/>
</dbReference>
<evidence type="ECO:0000256" key="1">
    <source>
        <dbReference type="ARBA" id="ARBA00009437"/>
    </source>
</evidence>
<dbReference type="Gene3D" id="1.10.10.10">
    <property type="entry name" value="Winged helix-like DNA-binding domain superfamily/Winged helix DNA-binding domain"/>
    <property type="match status" value="1"/>
</dbReference>
<keyword evidence="4" id="KW-0804">Transcription</keyword>
<dbReference type="PANTHER" id="PTHR30346">
    <property type="entry name" value="TRANSCRIPTIONAL DUAL REGULATOR HCAR-RELATED"/>
    <property type="match status" value="1"/>
</dbReference>
<dbReference type="KEGG" id="sphu:SPPYR_1708"/>
<dbReference type="Pfam" id="PF03466">
    <property type="entry name" value="LysR_substrate"/>
    <property type="match status" value="1"/>
</dbReference>
<keyword evidence="2" id="KW-0805">Transcription regulation</keyword>
<accession>A0A1Y5PS57</accession>
<dbReference type="InterPro" id="IPR005119">
    <property type="entry name" value="LysR_subst-bd"/>
</dbReference>
<dbReference type="GO" id="GO:0003700">
    <property type="term" value="F:DNA-binding transcription factor activity"/>
    <property type="evidence" value="ECO:0007669"/>
    <property type="project" value="InterPro"/>
</dbReference>
<proteinExistence type="inferred from homology"/>
<dbReference type="RefSeq" id="WP_295326254.1">
    <property type="nucleotide sequence ID" value="NZ_LT598653.1"/>
</dbReference>
<dbReference type="PANTHER" id="PTHR30346:SF28">
    <property type="entry name" value="HTH-TYPE TRANSCRIPTIONAL REGULATOR CYNR"/>
    <property type="match status" value="1"/>
</dbReference>
<dbReference type="FunFam" id="1.10.10.10:FF:000001">
    <property type="entry name" value="LysR family transcriptional regulator"/>
    <property type="match status" value="1"/>
</dbReference>
<dbReference type="SUPFAM" id="SSF53850">
    <property type="entry name" value="Periplasmic binding protein-like II"/>
    <property type="match status" value="1"/>
</dbReference>
<sequence>MIKRTHIRQFLAVVDAGSFTQAALRIRVTQPALSTGIAELEKLVGTPLFIRNRRQIRLTEAGGRFLPIARDLERGFRAADGFGREAGHRASEMKLGVIRSVPAELLQAIASALRPGFAIELIESSDSELRAALGSGRINMALVPLREGERGGHVTPLYEEPVLMFMASDHPLAGRIEVGPEELAAETMIARRSCEFLDATSRFFTRHGVRPRFALRSESDERCLRMVAAGIGITTAPASLAIDGIVPLKVAGYDFRRELGLIADPAWAALPEVAPQLAHALETIGAIAAEWRQTRVDAAA</sequence>
<dbReference type="Gene3D" id="3.40.190.10">
    <property type="entry name" value="Periplasmic binding protein-like II"/>
    <property type="match status" value="2"/>
</dbReference>
<gene>
    <name evidence="6" type="ORF">SPPYR_1708</name>
</gene>
<dbReference type="SUPFAM" id="SSF46785">
    <property type="entry name" value="Winged helix' DNA-binding domain"/>
    <property type="match status" value="1"/>
</dbReference>
<evidence type="ECO:0000256" key="4">
    <source>
        <dbReference type="ARBA" id="ARBA00023163"/>
    </source>
</evidence>
<evidence type="ECO:0000256" key="3">
    <source>
        <dbReference type="ARBA" id="ARBA00023125"/>
    </source>
</evidence>
<evidence type="ECO:0000313" key="6">
    <source>
        <dbReference type="EMBL" id="SBV32828.1"/>
    </source>
</evidence>
<dbReference type="GO" id="GO:0032993">
    <property type="term" value="C:protein-DNA complex"/>
    <property type="evidence" value="ECO:0007669"/>
    <property type="project" value="TreeGrafter"/>
</dbReference>
<dbReference type="InterPro" id="IPR036390">
    <property type="entry name" value="WH_DNA-bd_sf"/>
</dbReference>
<dbReference type="PRINTS" id="PR00039">
    <property type="entry name" value="HTHLYSR"/>
</dbReference>
<organism evidence="6">
    <name type="scientific">uncultured Sphingopyxis sp</name>
    <dbReference type="NCBI Taxonomy" id="310581"/>
    <lineage>
        <taxon>Bacteria</taxon>
        <taxon>Pseudomonadati</taxon>
        <taxon>Pseudomonadota</taxon>
        <taxon>Alphaproteobacteria</taxon>
        <taxon>Sphingomonadales</taxon>
        <taxon>Sphingomonadaceae</taxon>
        <taxon>Sphingopyxis</taxon>
        <taxon>environmental samples</taxon>
    </lineage>
</organism>
<evidence type="ECO:0000256" key="2">
    <source>
        <dbReference type="ARBA" id="ARBA00023015"/>
    </source>
</evidence>
<name>A0A1Y5PS57_9SPHN</name>
<protein>
    <submittedName>
        <fullName evidence="6">Transcriptional regulator, LysR family</fullName>
    </submittedName>
</protein>
<comment type="similarity">
    <text evidence="1">Belongs to the LysR transcriptional regulatory family.</text>
</comment>
<reference evidence="6" key="1">
    <citation type="submission" date="2016-03" db="EMBL/GenBank/DDBJ databases">
        <authorList>
            <person name="Ploux O."/>
        </authorList>
    </citation>
    <scope>NUCLEOTIDE SEQUENCE</scope>
    <source>
        <strain evidence="6">UC10</strain>
    </source>
</reference>
<dbReference type="CDD" id="cd05466">
    <property type="entry name" value="PBP2_LTTR_substrate"/>
    <property type="match status" value="1"/>
</dbReference>
<dbReference type="PROSITE" id="PS50931">
    <property type="entry name" value="HTH_LYSR"/>
    <property type="match status" value="1"/>
</dbReference>
<dbReference type="AlphaFoldDB" id="A0A1Y5PS57"/>
<dbReference type="InterPro" id="IPR000847">
    <property type="entry name" value="LysR_HTH_N"/>
</dbReference>
<feature type="domain" description="HTH lysR-type" evidence="5">
    <location>
        <begin position="2"/>
        <end position="59"/>
    </location>
</feature>
<keyword evidence="3" id="KW-0238">DNA-binding</keyword>
<dbReference type="InterPro" id="IPR036388">
    <property type="entry name" value="WH-like_DNA-bd_sf"/>
</dbReference>